<dbReference type="PROSITE" id="PS01087">
    <property type="entry name" value="RADICAL_ACTIVATING"/>
    <property type="match status" value="1"/>
</dbReference>
<dbReference type="STRING" id="1397694.GCA_000702585_02167"/>
<dbReference type="Gene3D" id="3.20.20.70">
    <property type="entry name" value="Aldolase class I"/>
    <property type="match status" value="1"/>
</dbReference>
<dbReference type="PIRSF" id="PIRSF000368">
    <property type="entry name" value="NrdG"/>
    <property type="match status" value="1"/>
</dbReference>
<dbReference type="Proteomes" id="UP000254060">
    <property type="component" value="Unassembled WGS sequence"/>
</dbReference>
<keyword evidence="14" id="KW-0456">Lyase</keyword>
<name>A0A377FU17_9BACL</name>
<evidence type="ECO:0000256" key="12">
    <source>
        <dbReference type="PIRNR" id="PIRNR000368"/>
    </source>
</evidence>
<sequence length="152" mass="16859">MMRVLSVLDESVVDGPGVRTVIFTAGCPHRCPGCHNPESWNPRGGEEVTVESLLERVEASGWDGVTVSGGEPFLQPRELSRLVRGCKALGKNVWVYTGYTLEALEQLEDEQVKDVLDNADVLVDGKFVETLLDRSLRFRGSSNQRIIFLNKV</sequence>
<protein>
    <recommendedName>
        <fullName evidence="4 12">Anaerobic ribonucleoside-triphosphate reductase-activating protein</fullName>
        <ecNumber evidence="12">1.97.1.-</ecNumber>
    </recommendedName>
</protein>
<dbReference type="InterPro" id="IPR007197">
    <property type="entry name" value="rSAM"/>
</dbReference>
<keyword evidence="6" id="KW-0949">S-adenosyl-L-methionine</keyword>
<evidence type="ECO:0000256" key="8">
    <source>
        <dbReference type="ARBA" id="ARBA00023002"/>
    </source>
</evidence>
<evidence type="ECO:0000256" key="6">
    <source>
        <dbReference type="ARBA" id="ARBA00022691"/>
    </source>
</evidence>
<keyword evidence="10" id="KW-0411">Iron-sulfur</keyword>
<dbReference type="PANTHER" id="PTHR30352:SF2">
    <property type="entry name" value="ANAEROBIC RIBONUCLEOSIDE-TRIPHOSPHATE REDUCTASE-ACTIVATING PROTEIN"/>
    <property type="match status" value="1"/>
</dbReference>
<keyword evidence="7" id="KW-0479">Metal-binding</keyword>
<feature type="domain" description="Radical SAM core" evidence="13">
    <location>
        <begin position="13"/>
        <end position="152"/>
    </location>
</feature>
<comment type="cofactor">
    <cofactor evidence="1">
        <name>[4Fe-4S] cluster</name>
        <dbReference type="ChEBI" id="CHEBI:49883"/>
    </cofactor>
</comment>
<evidence type="ECO:0000259" key="13">
    <source>
        <dbReference type="PROSITE" id="PS51918"/>
    </source>
</evidence>
<dbReference type="InterPro" id="IPR001989">
    <property type="entry name" value="Radical_activat_CS"/>
</dbReference>
<dbReference type="EMBL" id="UGGP01000001">
    <property type="protein sequence ID" value="STO08301.1"/>
    <property type="molecule type" value="Genomic_DNA"/>
</dbReference>
<dbReference type="GO" id="GO:0043365">
    <property type="term" value="F:[formate-C-acetyltransferase]-activating enzyme activity"/>
    <property type="evidence" value="ECO:0007669"/>
    <property type="project" value="InterPro"/>
</dbReference>
<dbReference type="InterPro" id="IPR034457">
    <property type="entry name" value="Organic_radical-activating"/>
</dbReference>
<dbReference type="Pfam" id="PF13353">
    <property type="entry name" value="Fer4_12"/>
    <property type="match status" value="1"/>
</dbReference>
<keyword evidence="5" id="KW-0004">4Fe-4S</keyword>
<dbReference type="InterPro" id="IPR013785">
    <property type="entry name" value="Aldolase_TIM"/>
</dbReference>
<organism evidence="14 15">
    <name type="scientific">Exiguobacterium aurantiacum</name>
    <dbReference type="NCBI Taxonomy" id="33987"/>
    <lineage>
        <taxon>Bacteria</taxon>
        <taxon>Bacillati</taxon>
        <taxon>Bacillota</taxon>
        <taxon>Bacilli</taxon>
        <taxon>Bacillales</taxon>
        <taxon>Bacillales Family XII. Incertae Sedis</taxon>
        <taxon>Exiguobacterium</taxon>
    </lineage>
</organism>
<comment type="similarity">
    <text evidence="3 12">Belongs to the organic radical-activating enzymes family.</text>
</comment>
<dbReference type="GO" id="GO:0004748">
    <property type="term" value="F:ribonucleoside-diphosphate reductase activity, thioredoxin disulfide as acceptor"/>
    <property type="evidence" value="ECO:0007669"/>
    <property type="project" value="TreeGrafter"/>
</dbReference>
<dbReference type="AlphaFoldDB" id="A0A377FU17"/>
<dbReference type="PANTHER" id="PTHR30352">
    <property type="entry name" value="PYRUVATE FORMATE-LYASE-ACTIVATING ENZYME"/>
    <property type="match status" value="1"/>
</dbReference>
<evidence type="ECO:0000256" key="1">
    <source>
        <dbReference type="ARBA" id="ARBA00001966"/>
    </source>
</evidence>
<dbReference type="NCBIfam" id="TIGR02491">
    <property type="entry name" value="NrdG"/>
    <property type="match status" value="1"/>
</dbReference>
<dbReference type="InterPro" id="IPR058240">
    <property type="entry name" value="rSAM_sf"/>
</dbReference>
<proteinExistence type="inferred from homology"/>
<dbReference type="InterPro" id="IPR012837">
    <property type="entry name" value="NrdG"/>
</dbReference>
<reference evidence="14 15" key="1">
    <citation type="submission" date="2018-06" db="EMBL/GenBank/DDBJ databases">
        <authorList>
            <consortium name="Pathogen Informatics"/>
            <person name="Doyle S."/>
        </authorList>
    </citation>
    <scope>NUCLEOTIDE SEQUENCE [LARGE SCALE GENOMIC DNA]</scope>
    <source>
        <strain evidence="14 15">NCTC13163</strain>
    </source>
</reference>
<dbReference type="SFLD" id="SFLDF00299">
    <property type="entry name" value="anaerobic_ribonucleoside-triph"/>
    <property type="match status" value="1"/>
</dbReference>
<keyword evidence="14" id="KW-0670">Pyruvate</keyword>
<dbReference type="EC" id="1.97.1.-" evidence="12"/>
<accession>A0A377FU17</accession>
<dbReference type="PROSITE" id="PS51918">
    <property type="entry name" value="RADICAL_SAM"/>
    <property type="match status" value="1"/>
</dbReference>
<dbReference type="SFLD" id="SFLDS00029">
    <property type="entry name" value="Radical_SAM"/>
    <property type="match status" value="1"/>
</dbReference>
<evidence type="ECO:0000256" key="4">
    <source>
        <dbReference type="ARBA" id="ARBA00014281"/>
    </source>
</evidence>
<evidence type="ECO:0000313" key="15">
    <source>
        <dbReference type="Proteomes" id="UP000254060"/>
    </source>
</evidence>
<gene>
    <name evidence="14" type="primary">pflA_1</name>
    <name evidence="14" type="ORF">NCTC13163_01671</name>
</gene>
<dbReference type="SFLD" id="SFLDG01063">
    <property type="entry name" value="activating_enzymes__group_1"/>
    <property type="match status" value="1"/>
</dbReference>
<dbReference type="GO" id="GO:0016829">
    <property type="term" value="F:lyase activity"/>
    <property type="evidence" value="ECO:0007669"/>
    <property type="project" value="UniProtKB-KW"/>
</dbReference>
<dbReference type="GO" id="GO:0046872">
    <property type="term" value="F:metal ion binding"/>
    <property type="evidence" value="ECO:0007669"/>
    <property type="project" value="UniProtKB-KW"/>
</dbReference>
<evidence type="ECO:0000256" key="11">
    <source>
        <dbReference type="ARBA" id="ARBA00047365"/>
    </source>
</evidence>
<evidence type="ECO:0000256" key="9">
    <source>
        <dbReference type="ARBA" id="ARBA00023004"/>
    </source>
</evidence>
<comment type="catalytic activity">
    <reaction evidence="11">
        <text>glycyl-[protein] + reduced [flavodoxin] + S-adenosyl-L-methionine = glycin-2-yl radical-[protein] + semiquinone [flavodoxin] + 5'-deoxyadenosine + L-methionine + H(+)</text>
        <dbReference type="Rhea" id="RHEA:61976"/>
        <dbReference type="Rhea" id="RHEA-COMP:10622"/>
        <dbReference type="Rhea" id="RHEA-COMP:14480"/>
        <dbReference type="Rhea" id="RHEA-COMP:15993"/>
        <dbReference type="Rhea" id="RHEA-COMP:15994"/>
        <dbReference type="ChEBI" id="CHEBI:15378"/>
        <dbReference type="ChEBI" id="CHEBI:17319"/>
        <dbReference type="ChEBI" id="CHEBI:29947"/>
        <dbReference type="ChEBI" id="CHEBI:32722"/>
        <dbReference type="ChEBI" id="CHEBI:57618"/>
        <dbReference type="ChEBI" id="CHEBI:57844"/>
        <dbReference type="ChEBI" id="CHEBI:59789"/>
        <dbReference type="ChEBI" id="CHEBI:140311"/>
    </reaction>
</comment>
<evidence type="ECO:0000256" key="7">
    <source>
        <dbReference type="ARBA" id="ARBA00022723"/>
    </source>
</evidence>
<keyword evidence="9" id="KW-0408">Iron</keyword>
<dbReference type="SFLD" id="SFLDG01066">
    <property type="entry name" value="organic_radical-activating_enz"/>
    <property type="match status" value="1"/>
</dbReference>
<evidence type="ECO:0000256" key="3">
    <source>
        <dbReference type="ARBA" id="ARBA00009777"/>
    </source>
</evidence>
<evidence type="ECO:0000256" key="2">
    <source>
        <dbReference type="ARBA" id="ARBA00003852"/>
    </source>
</evidence>
<dbReference type="CDD" id="cd01335">
    <property type="entry name" value="Radical_SAM"/>
    <property type="match status" value="1"/>
</dbReference>
<dbReference type="SUPFAM" id="SSF102114">
    <property type="entry name" value="Radical SAM enzymes"/>
    <property type="match status" value="1"/>
</dbReference>
<dbReference type="GO" id="GO:0051539">
    <property type="term" value="F:4 iron, 4 sulfur cluster binding"/>
    <property type="evidence" value="ECO:0007669"/>
    <property type="project" value="UniProtKB-KW"/>
</dbReference>
<evidence type="ECO:0000256" key="5">
    <source>
        <dbReference type="ARBA" id="ARBA00022485"/>
    </source>
</evidence>
<comment type="function">
    <text evidence="2 12">Activation of anaerobic ribonucleoside-triphosphate reductase under anaerobic conditions by generation of an organic free radical, using S-adenosylmethionine and reduced flavodoxin as cosubstrates to produce 5'-deoxy-adenosine.</text>
</comment>
<evidence type="ECO:0000313" key="14">
    <source>
        <dbReference type="EMBL" id="STO08301.1"/>
    </source>
</evidence>
<keyword evidence="8 12" id="KW-0560">Oxidoreductase</keyword>
<evidence type="ECO:0000256" key="10">
    <source>
        <dbReference type="ARBA" id="ARBA00023014"/>
    </source>
</evidence>